<name>A0A2H0YV70_9BACT</name>
<dbReference type="EMBL" id="PEXU01000046">
    <property type="protein sequence ID" value="PIS42387.1"/>
    <property type="molecule type" value="Genomic_DNA"/>
</dbReference>
<sequence length="72" mass="8357">MLKDQEIPKLFGKRLKEIRLQRKMSQGDIARTLGVHRSYISGIERGIRNPSLKNIERLARALNINPSELLKF</sequence>
<reference evidence="3 4" key="1">
    <citation type="submission" date="2017-09" db="EMBL/GenBank/DDBJ databases">
        <title>Depth-based differentiation of microbial function through sediment-hosted aquifers and enrichment of novel symbionts in the deep terrestrial subsurface.</title>
        <authorList>
            <person name="Probst A.J."/>
            <person name="Ladd B."/>
            <person name="Jarett J.K."/>
            <person name="Geller-Mcgrath D.E."/>
            <person name="Sieber C.M."/>
            <person name="Emerson J.B."/>
            <person name="Anantharaman K."/>
            <person name="Thomas B.C."/>
            <person name="Malmstrom R."/>
            <person name="Stieglmeier M."/>
            <person name="Klingl A."/>
            <person name="Woyke T."/>
            <person name="Ryan C.M."/>
            <person name="Banfield J.F."/>
        </authorList>
    </citation>
    <scope>NUCLEOTIDE SEQUENCE [LARGE SCALE GENOMIC DNA]</scope>
    <source>
        <strain evidence="3">CG08_land_8_20_14_0_20_40_16</strain>
    </source>
</reference>
<dbReference type="SUPFAM" id="SSF47413">
    <property type="entry name" value="lambda repressor-like DNA-binding domains"/>
    <property type="match status" value="1"/>
</dbReference>
<evidence type="ECO:0000259" key="2">
    <source>
        <dbReference type="PROSITE" id="PS50943"/>
    </source>
</evidence>
<evidence type="ECO:0000256" key="1">
    <source>
        <dbReference type="ARBA" id="ARBA00023125"/>
    </source>
</evidence>
<comment type="caution">
    <text evidence="3">The sequence shown here is derived from an EMBL/GenBank/DDBJ whole genome shotgun (WGS) entry which is preliminary data.</text>
</comment>
<dbReference type="Proteomes" id="UP000231542">
    <property type="component" value="Unassembled WGS sequence"/>
</dbReference>
<feature type="domain" description="HTH cro/C1-type" evidence="2">
    <location>
        <begin position="15"/>
        <end position="69"/>
    </location>
</feature>
<dbReference type="Gene3D" id="1.10.260.40">
    <property type="entry name" value="lambda repressor-like DNA-binding domains"/>
    <property type="match status" value="1"/>
</dbReference>
<gene>
    <name evidence="3" type="ORF">COT24_03845</name>
</gene>
<evidence type="ECO:0000313" key="3">
    <source>
        <dbReference type="EMBL" id="PIS42387.1"/>
    </source>
</evidence>
<dbReference type="InterPro" id="IPR050807">
    <property type="entry name" value="TransReg_Diox_bact_type"/>
</dbReference>
<dbReference type="GO" id="GO:0003700">
    <property type="term" value="F:DNA-binding transcription factor activity"/>
    <property type="evidence" value="ECO:0007669"/>
    <property type="project" value="TreeGrafter"/>
</dbReference>
<dbReference type="CDD" id="cd00093">
    <property type="entry name" value="HTH_XRE"/>
    <property type="match status" value="1"/>
</dbReference>
<proteinExistence type="predicted"/>
<dbReference type="SMART" id="SM00530">
    <property type="entry name" value="HTH_XRE"/>
    <property type="match status" value="1"/>
</dbReference>
<protein>
    <submittedName>
        <fullName evidence="3">Transcriptional regulator</fullName>
    </submittedName>
</protein>
<accession>A0A2H0YV70</accession>
<dbReference type="GO" id="GO:0005829">
    <property type="term" value="C:cytosol"/>
    <property type="evidence" value="ECO:0007669"/>
    <property type="project" value="TreeGrafter"/>
</dbReference>
<dbReference type="PROSITE" id="PS50943">
    <property type="entry name" value="HTH_CROC1"/>
    <property type="match status" value="1"/>
</dbReference>
<dbReference type="InterPro" id="IPR010982">
    <property type="entry name" value="Lambda_DNA-bd_dom_sf"/>
</dbReference>
<dbReference type="GO" id="GO:0003677">
    <property type="term" value="F:DNA binding"/>
    <property type="evidence" value="ECO:0007669"/>
    <property type="project" value="UniProtKB-KW"/>
</dbReference>
<dbReference type="PANTHER" id="PTHR46797">
    <property type="entry name" value="HTH-TYPE TRANSCRIPTIONAL REGULATOR"/>
    <property type="match status" value="1"/>
</dbReference>
<dbReference type="PANTHER" id="PTHR46797:SF1">
    <property type="entry name" value="METHYLPHOSPHONATE SYNTHASE"/>
    <property type="match status" value="1"/>
</dbReference>
<evidence type="ECO:0000313" key="4">
    <source>
        <dbReference type="Proteomes" id="UP000231542"/>
    </source>
</evidence>
<dbReference type="InterPro" id="IPR001387">
    <property type="entry name" value="Cro/C1-type_HTH"/>
</dbReference>
<organism evidence="3 4">
    <name type="scientific">Candidatus Kerfeldbacteria bacterium CG08_land_8_20_14_0_20_40_16</name>
    <dbReference type="NCBI Taxonomy" id="2014244"/>
    <lineage>
        <taxon>Bacteria</taxon>
        <taxon>Candidatus Kerfeldiibacteriota</taxon>
    </lineage>
</organism>
<dbReference type="AlphaFoldDB" id="A0A2H0YV70"/>
<dbReference type="Pfam" id="PF01381">
    <property type="entry name" value="HTH_3"/>
    <property type="match status" value="1"/>
</dbReference>
<keyword evidence="1" id="KW-0238">DNA-binding</keyword>